<reference evidence="1" key="1">
    <citation type="submission" date="2018-11" db="EMBL/GenBank/DDBJ databases">
        <authorList>
            <consortium name="Pathogen Informatics"/>
        </authorList>
    </citation>
    <scope>NUCLEOTIDE SEQUENCE</scope>
</reference>
<dbReference type="EMBL" id="CAAALY010091467">
    <property type="protein sequence ID" value="VEL27979.1"/>
    <property type="molecule type" value="Genomic_DNA"/>
</dbReference>
<organism evidence="1 2">
    <name type="scientific">Protopolystoma xenopodis</name>
    <dbReference type="NCBI Taxonomy" id="117903"/>
    <lineage>
        <taxon>Eukaryota</taxon>
        <taxon>Metazoa</taxon>
        <taxon>Spiralia</taxon>
        <taxon>Lophotrochozoa</taxon>
        <taxon>Platyhelminthes</taxon>
        <taxon>Monogenea</taxon>
        <taxon>Polyopisthocotylea</taxon>
        <taxon>Polystomatidea</taxon>
        <taxon>Polystomatidae</taxon>
        <taxon>Protopolystoma</taxon>
    </lineage>
</organism>
<dbReference type="AlphaFoldDB" id="A0A3S5CK63"/>
<comment type="caution">
    <text evidence="1">The sequence shown here is derived from an EMBL/GenBank/DDBJ whole genome shotgun (WGS) entry which is preliminary data.</text>
</comment>
<accession>A0A3S5CK63</accession>
<proteinExistence type="predicted"/>
<dbReference type="Proteomes" id="UP000784294">
    <property type="component" value="Unassembled WGS sequence"/>
</dbReference>
<evidence type="ECO:0000313" key="2">
    <source>
        <dbReference type="Proteomes" id="UP000784294"/>
    </source>
</evidence>
<protein>
    <submittedName>
        <fullName evidence="1">Uncharacterized protein</fullName>
    </submittedName>
</protein>
<evidence type="ECO:0000313" key="1">
    <source>
        <dbReference type="EMBL" id="VEL27979.1"/>
    </source>
</evidence>
<sequence>MTPKSPDQRASSTTGITCATLSFSRPEVSEKVEHYGHADHINNYHAAFVNGGYDGGNVDSTRPVATPPLATTASMPNHMPTLSGSSNVSLNDKLSVVRGRLSLLADSLVDLPEELGQSVLLEALAVLKPLMR</sequence>
<name>A0A3S5CK63_9PLAT</name>
<keyword evidence="2" id="KW-1185">Reference proteome</keyword>
<gene>
    <name evidence="1" type="ORF">PXEA_LOCUS21419</name>
</gene>